<dbReference type="SMART" id="SM01198">
    <property type="entry name" value="FBA"/>
    <property type="match status" value="1"/>
</dbReference>
<dbReference type="Ensembl" id="ENSCABT00000011945.1">
    <property type="protein sequence ID" value="ENSCABP00000010912.1"/>
    <property type="gene ID" value="ENSCABG00000008180.1"/>
</dbReference>
<proteinExistence type="predicted"/>
<dbReference type="Gene3D" id="2.60.120.260">
    <property type="entry name" value="Galactose-binding domain-like"/>
    <property type="match status" value="1"/>
</dbReference>
<dbReference type="GO" id="GO:0005829">
    <property type="term" value="C:cytosol"/>
    <property type="evidence" value="ECO:0007669"/>
    <property type="project" value="Ensembl"/>
</dbReference>
<dbReference type="GO" id="GO:0006516">
    <property type="term" value="P:glycoprotein catabolic process"/>
    <property type="evidence" value="ECO:0007669"/>
    <property type="project" value="TreeGrafter"/>
</dbReference>
<reference evidence="2" key="2">
    <citation type="submission" date="2025-09" db="UniProtKB">
        <authorList>
            <consortium name="Ensembl"/>
        </authorList>
    </citation>
    <scope>IDENTIFICATION</scope>
</reference>
<dbReference type="GO" id="GO:0036503">
    <property type="term" value="P:ERAD pathway"/>
    <property type="evidence" value="ECO:0007669"/>
    <property type="project" value="TreeGrafter"/>
</dbReference>
<dbReference type="Proteomes" id="UP000694404">
    <property type="component" value="Unplaced"/>
</dbReference>
<dbReference type="PANTHER" id="PTHR12125">
    <property type="entry name" value="F-BOX ONLY PROTEIN 6-LIKE PROTEIN"/>
    <property type="match status" value="1"/>
</dbReference>
<dbReference type="GO" id="GO:0061630">
    <property type="term" value="F:ubiquitin protein ligase activity"/>
    <property type="evidence" value="ECO:0007669"/>
    <property type="project" value="TreeGrafter"/>
</dbReference>
<dbReference type="AlphaFoldDB" id="A0A8C0GLV9"/>
<evidence type="ECO:0000259" key="1">
    <source>
        <dbReference type="PROSITE" id="PS51114"/>
    </source>
</evidence>
<dbReference type="SUPFAM" id="SSF49785">
    <property type="entry name" value="Galactose-binding domain-like"/>
    <property type="match status" value="1"/>
</dbReference>
<dbReference type="PROSITE" id="PS51114">
    <property type="entry name" value="FBA"/>
    <property type="match status" value="1"/>
</dbReference>
<dbReference type="FunFam" id="2.60.120.260:FF:000012">
    <property type="entry name" value="F-box only protein 2"/>
    <property type="match status" value="1"/>
</dbReference>
<keyword evidence="3" id="KW-1185">Reference proteome</keyword>
<name>A0A8C0GLV9_CHEAB</name>
<dbReference type="PANTHER" id="PTHR12125:SF1">
    <property type="entry name" value="F-BOX ONLY PROTEIN 50"/>
    <property type="match status" value="1"/>
</dbReference>
<sequence>MGLRLCGLHNKCVRAPPAHSPCHHLPTPPCSCPTNLPVPPPLPRLCPALGRNPSSPVSLLQPLGMASQQLRAQTLPLSPGAQERSWQQQFEGAWELSRRGVPPPRDPDWKALCERKPFERNLLQSPNPEGNVCPAATDRCQLPPHLLGGGGRWETGWCIKQQLVDLLAEGLWEELLDSYQPNITVMDWYEDSRLAETVYQLHVRLLAADGQTPLREFHHQGPDSGPDGFPVSKVSHVFHGYGPGVRYVHFQHWTLDAETPGGLRRTRATDSSVSVQLRD</sequence>
<dbReference type="GO" id="GO:0008284">
    <property type="term" value="P:positive regulation of cell population proliferation"/>
    <property type="evidence" value="ECO:0007669"/>
    <property type="project" value="Ensembl"/>
</dbReference>
<dbReference type="GeneTree" id="ENSGT00940000161313"/>
<dbReference type="GO" id="GO:0031146">
    <property type="term" value="P:SCF-dependent proteasomal ubiquitin-dependent protein catabolic process"/>
    <property type="evidence" value="ECO:0007669"/>
    <property type="project" value="TreeGrafter"/>
</dbReference>
<dbReference type="InterPro" id="IPR008979">
    <property type="entry name" value="Galactose-bd-like_sf"/>
</dbReference>
<dbReference type="InterPro" id="IPR007397">
    <property type="entry name" value="F-box-assoc_dom"/>
</dbReference>
<gene>
    <name evidence="2" type="primary">NCCRP1</name>
</gene>
<reference evidence="2" key="1">
    <citation type="submission" date="2025-08" db="UniProtKB">
        <authorList>
            <consortium name="Ensembl"/>
        </authorList>
    </citation>
    <scope>IDENTIFICATION</scope>
</reference>
<dbReference type="GO" id="GO:0019005">
    <property type="term" value="C:SCF ubiquitin ligase complex"/>
    <property type="evidence" value="ECO:0007669"/>
    <property type="project" value="TreeGrafter"/>
</dbReference>
<protein>
    <submittedName>
        <fullName evidence="2">NCCRP1, F-box associated domain containing</fullName>
    </submittedName>
</protein>
<evidence type="ECO:0000313" key="2">
    <source>
        <dbReference type="Ensembl" id="ENSCABP00000010912.1"/>
    </source>
</evidence>
<dbReference type="InterPro" id="IPR039752">
    <property type="entry name" value="F-box_only"/>
</dbReference>
<evidence type="ECO:0000313" key="3">
    <source>
        <dbReference type="Proteomes" id="UP000694404"/>
    </source>
</evidence>
<dbReference type="OMA" id="QQFEGAW"/>
<organism evidence="2 3">
    <name type="scientific">Chelonoidis abingdonii</name>
    <name type="common">Abingdon island giant tortoise</name>
    <name type="synonym">Testudo abingdonii</name>
    <dbReference type="NCBI Taxonomy" id="106734"/>
    <lineage>
        <taxon>Eukaryota</taxon>
        <taxon>Metazoa</taxon>
        <taxon>Chordata</taxon>
        <taxon>Craniata</taxon>
        <taxon>Vertebrata</taxon>
        <taxon>Euteleostomi</taxon>
        <taxon>Archelosauria</taxon>
        <taxon>Testudinata</taxon>
        <taxon>Testudines</taxon>
        <taxon>Cryptodira</taxon>
        <taxon>Durocryptodira</taxon>
        <taxon>Testudinoidea</taxon>
        <taxon>Testudinidae</taxon>
        <taxon>Chelonoidis</taxon>
    </lineage>
</organism>
<dbReference type="Pfam" id="PF04300">
    <property type="entry name" value="FBA"/>
    <property type="match status" value="1"/>
</dbReference>
<feature type="domain" description="FBA" evidence="1">
    <location>
        <begin position="98"/>
        <end position="277"/>
    </location>
</feature>
<accession>A0A8C0GLV9</accession>